<feature type="non-terminal residue" evidence="2">
    <location>
        <position position="1"/>
    </location>
</feature>
<gene>
    <name evidence="2" type="ORF">T310_8062</name>
</gene>
<evidence type="ECO:0000313" key="3">
    <source>
        <dbReference type="Proteomes" id="UP000053958"/>
    </source>
</evidence>
<protein>
    <submittedName>
        <fullName evidence="2">Uncharacterized protein</fullName>
    </submittedName>
</protein>
<evidence type="ECO:0000313" key="2">
    <source>
        <dbReference type="EMBL" id="KKA18000.1"/>
    </source>
</evidence>
<comment type="caution">
    <text evidence="2">The sequence shown here is derived from an EMBL/GenBank/DDBJ whole genome shotgun (WGS) entry which is preliminary data.</text>
</comment>
<sequence>PSSTDPLKPDLDHGSVEQVEDIAIDDTEYPILPRETAKEALPFIEASEVRKRDGKKDSRLWQFHKIHNSRYLKAYAEAFRVGRTKGLENPYREPQPKVNTPLRFGANEW</sequence>
<name>A0A0F4YIP6_RASE3</name>
<dbReference type="GeneID" id="25320323"/>
<proteinExistence type="predicted"/>
<feature type="region of interest" description="Disordered" evidence="1">
    <location>
        <begin position="87"/>
        <end position="109"/>
    </location>
</feature>
<accession>A0A0F4YIP6</accession>
<dbReference type="AlphaFoldDB" id="A0A0F4YIP6"/>
<dbReference type="OrthoDB" id="260519at2759"/>
<reference evidence="2 3" key="1">
    <citation type="submission" date="2015-04" db="EMBL/GenBank/DDBJ databases">
        <authorList>
            <person name="Heijne W.H."/>
            <person name="Fedorova N.D."/>
            <person name="Nierman W.C."/>
            <person name="Vollebregt A.W."/>
            <person name="Zhao Z."/>
            <person name="Wu L."/>
            <person name="Kumar M."/>
            <person name="Stam H."/>
            <person name="van den Berg M.A."/>
            <person name="Pel H.J."/>
        </authorList>
    </citation>
    <scope>NUCLEOTIDE SEQUENCE [LARGE SCALE GENOMIC DNA]</scope>
    <source>
        <strain evidence="2 3">CBS 393.64</strain>
    </source>
</reference>
<evidence type="ECO:0000256" key="1">
    <source>
        <dbReference type="SAM" id="MobiDB-lite"/>
    </source>
</evidence>
<dbReference type="EMBL" id="LASV01000515">
    <property type="protein sequence ID" value="KKA18000.1"/>
    <property type="molecule type" value="Genomic_DNA"/>
</dbReference>
<keyword evidence="3" id="KW-1185">Reference proteome</keyword>
<organism evidence="2 3">
    <name type="scientific">Rasamsonia emersonii (strain ATCC 16479 / CBS 393.64 / IMI 116815)</name>
    <dbReference type="NCBI Taxonomy" id="1408163"/>
    <lineage>
        <taxon>Eukaryota</taxon>
        <taxon>Fungi</taxon>
        <taxon>Dikarya</taxon>
        <taxon>Ascomycota</taxon>
        <taxon>Pezizomycotina</taxon>
        <taxon>Eurotiomycetes</taxon>
        <taxon>Eurotiomycetidae</taxon>
        <taxon>Eurotiales</taxon>
        <taxon>Trichocomaceae</taxon>
        <taxon>Rasamsonia</taxon>
    </lineage>
</organism>
<dbReference type="Proteomes" id="UP000053958">
    <property type="component" value="Unassembled WGS sequence"/>
</dbReference>
<dbReference type="RefSeq" id="XP_013324612.1">
    <property type="nucleotide sequence ID" value="XM_013469158.1"/>
</dbReference>